<reference evidence="1" key="2">
    <citation type="submission" date="2012-12" db="EMBL/GenBank/DDBJ databases">
        <authorList>
            <consortium name="WormBase Consortium"/>
            <person name="Ghedin E."/>
            <person name="Paulini M."/>
        </authorList>
    </citation>
    <scope>NUCLEOTIDE SEQUENCE</scope>
    <source>
        <strain evidence="1">FR3</strain>
    </source>
</reference>
<dbReference type="AlphaFoldDB" id="A0A1I9G2L4"/>
<reference evidence="1" key="1">
    <citation type="journal article" date="2007" name="Science">
        <title>Draft genome of the filarial nematode parasite Brugia malayi.</title>
        <authorList>
            <person name="Ghedin E."/>
            <person name="Wang S."/>
            <person name="Spiro D."/>
            <person name="Caler E."/>
            <person name="Zhao Q."/>
            <person name="Crabtree J."/>
            <person name="Allen J.E."/>
            <person name="Delcher A.L."/>
            <person name="Guiliano D.B."/>
            <person name="Miranda-Saavedra D."/>
            <person name="Angiuoli S.V."/>
            <person name="Creasy T."/>
            <person name="Amedeo P."/>
            <person name="Haas B."/>
            <person name="El-Sayed N.M."/>
            <person name="Wortman J.R."/>
            <person name="Feldblyum T."/>
            <person name="Tallon L."/>
            <person name="Schatz M."/>
            <person name="Shumway M."/>
            <person name="Koo H."/>
            <person name="Salzberg S.L."/>
            <person name="Schobel S."/>
            <person name="Pertea M."/>
            <person name="Pop M."/>
            <person name="White O."/>
            <person name="Barton G.J."/>
            <person name="Carlow C.K."/>
            <person name="Crawford M.J."/>
            <person name="Daub J."/>
            <person name="Dimmic M.W."/>
            <person name="Estes C.F."/>
            <person name="Foster J.M."/>
            <person name="Ganatra M."/>
            <person name="Gregory W.F."/>
            <person name="Johnson N.M."/>
            <person name="Jin J."/>
            <person name="Komuniecki R."/>
            <person name="Korf I."/>
            <person name="Kumar S."/>
            <person name="Laney S."/>
            <person name="Li B.W."/>
            <person name="Li W."/>
            <person name="Lindblom T.H."/>
            <person name="Lustigman S."/>
            <person name="Ma D."/>
            <person name="Maina C.V."/>
            <person name="Martin D.M."/>
            <person name="McCarter J.P."/>
            <person name="McReynolds L."/>
            <person name="Mitreva M."/>
            <person name="Nutman T.B."/>
            <person name="Parkinson J."/>
            <person name="Peregrin-Alvarez J.M."/>
            <person name="Poole C."/>
            <person name="Ren Q."/>
            <person name="Saunders L."/>
            <person name="Sluder A.E."/>
            <person name="Smith K."/>
            <person name="Stanke M."/>
            <person name="Unnasch T.R."/>
            <person name="Ware J."/>
            <person name="Wei A.D."/>
            <person name="Weil G."/>
            <person name="Williams D.J."/>
            <person name="Zhang Y."/>
            <person name="Williams S.A."/>
            <person name="Fraser-Liggett C."/>
            <person name="Slatko B."/>
            <person name="Blaxter M.L."/>
            <person name="Scott A.L."/>
        </authorList>
    </citation>
    <scope>NUCLEOTIDE SEQUENCE</scope>
    <source>
        <strain evidence="1">FR3</strain>
    </source>
</reference>
<proteinExistence type="predicted"/>
<evidence type="ECO:0000313" key="1">
    <source>
        <dbReference type="EMBL" id="CDQ00886.1"/>
    </source>
</evidence>
<organism evidence="1">
    <name type="scientific">Brugia malayi</name>
    <name type="common">Filarial nematode worm</name>
    <dbReference type="NCBI Taxonomy" id="6279"/>
    <lineage>
        <taxon>Eukaryota</taxon>
        <taxon>Metazoa</taxon>
        <taxon>Ecdysozoa</taxon>
        <taxon>Nematoda</taxon>
        <taxon>Chromadorea</taxon>
        <taxon>Rhabditida</taxon>
        <taxon>Spirurina</taxon>
        <taxon>Spiruromorpha</taxon>
        <taxon>Filarioidea</taxon>
        <taxon>Onchocercidae</taxon>
        <taxon>Brugia</taxon>
    </lineage>
</organism>
<protein>
    <submittedName>
        <fullName evidence="1">Bm13559</fullName>
    </submittedName>
</protein>
<dbReference type="EMBL" id="LN857014">
    <property type="protein sequence ID" value="CDQ00886.1"/>
    <property type="molecule type" value="Genomic_DNA"/>
</dbReference>
<accession>A0A1I9G2L4</accession>
<gene>
    <name evidence="1" type="primary">Bm13559</name>
    <name evidence="1" type="ORF">BM_Bm13559</name>
</gene>
<sequence length="53" mass="5707">MLTVNPNLQDFTTTGNRELPAGNVSIDGIVMGGGVRCLEQFYFGQFGLKSESP</sequence>
<name>A0A1I9G2L4_BRUMA</name>